<evidence type="ECO:0000256" key="8">
    <source>
        <dbReference type="ARBA" id="ARBA00022670"/>
    </source>
</evidence>
<evidence type="ECO:0000256" key="2">
    <source>
        <dbReference type="ARBA" id="ARBA00004496"/>
    </source>
</evidence>
<evidence type="ECO:0000256" key="10">
    <source>
        <dbReference type="ARBA" id="ARBA00029605"/>
    </source>
</evidence>
<dbReference type="InterPro" id="IPR029058">
    <property type="entry name" value="AB_hydrolase_fold"/>
</dbReference>
<comment type="catalytic activity">
    <reaction evidence="1 11 12">
        <text>Release of N-terminal proline from a peptide.</text>
        <dbReference type="EC" id="3.4.11.5"/>
    </reaction>
</comment>
<dbReference type="RefSeq" id="WP_210806864.1">
    <property type="nucleotide sequence ID" value="NZ_JAGQDG010000002.1"/>
</dbReference>
<dbReference type="EMBL" id="JAGQDG010000002">
    <property type="protein sequence ID" value="MBQ0934668.1"/>
    <property type="molecule type" value="Genomic_DNA"/>
</dbReference>
<dbReference type="Gene3D" id="3.40.50.1820">
    <property type="entry name" value="alpha/beta hydrolase"/>
    <property type="match status" value="1"/>
</dbReference>
<feature type="domain" description="AB hydrolase-1" evidence="13">
    <location>
        <begin position="39"/>
        <end position="300"/>
    </location>
</feature>
<dbReference type="PANTHER" id="PTHR43722:SF1">
    <property type="entry name" value="PROLINE IMINOPEPTIDASE"/>
    <property type="match status" value="1"/>
</dbReference>
<evidence type="ECO:0000256" key="4">
    <source>
        <dbReference type="ARBA" id="ARBA00012568"/>
    </source>
</evidence>
<keyword evidence="9 11" id="KW-0378">Hydrolase</keyword>
<dbReference type="GO" id="GO:0004177">
    <property type="term" value="F:aminopeptidase activity"/>
    <property type="evidence" value="ECO:0007669"/>
    <property type="project" value="UniProtKB-KW"/>
</dbReference>
<keyword evidence="6 11" id="KW-0031">Aminopeptidase</keyword>
<keyword evidence="15" id="KW-1185">Reference proteome</keyword>
<dbReference type="InterPro" id="IPR000073">
    <property type="entry name" value="AB_hydrolase_1"/>
</dbReference>
<evidence type="ECO:0000256" key="12">
    <source>
        <dbReference type="RuleBase" id="RU003421"/>
    </source>
</evidence>
<dbReference type="PRINTS" id="PR00111">
    <property type="entry name" value="ABHYDROLASE"/>
</dbReference>
<evidence type="ECO:0000256" key="9">
    <source>
        <dbReference type="ARBA" id="ARBA00022801"/>
    </source>
</evidence>
<evidence type="ECO:0000259" key="13">
    <source>
        <dbReference type="Pfam" id="PF00561"/>
    </source>
</evidence>
<dbReference type="InterPro" id="IPR005944">
    <property type="entry name" value="Pro_iminopeptidase"/>
</dbReference>
<evidence type="ECO:0000256" key="1">
    <source>
        <dbReference type="ARBA" id="ARBA00001585"/>
    </source>
</evidence>
<evidence type="ECO:0000313" key="15">
    <source>
        <dbReference type="Proteomes" id="UP000672097"/>
    </source>
</evidence>
<dbReference type="InterPro" id="IPR002410">
    <property type="entry name" value="Peptidase_S33"/>
</dbReference>
<dbReference type="PIRSF" id="PIRSF006431">
    <property type="entry name" value="Pept_S33"/>
    <property type="match status" value="1"/>
</dbReference>
<dbReference type="NCBIfam" id="TIGR01249">
    <property type="entry name" value="pro_imino_pep_1"/>
    <property type="match status" value="1"/>
</dbReference>
<organism evidence="14 15">
    <name type="scientific">Ideonella paludis</name>
    <dbReference type="NCBI Taxonomy" id="1233411"/>
    <lineage>
        <taxon>Bacteria</taxon>
        <taxon>Pseudomonadati</taxon>
        <taxon>Pseudomonadota</taxon>
        <taxon>Betaproteobacteria</taxon>
        <taxon>Burkholderiales</taxon>
        <taxon>Sphaerotilaceae</taxon>
        <taxon>Ideonella</taxon>
    </lineage>
</organism>
<dbReference type="Proteomes" id="UP000672097">
    <property type="component" value="Unassembled WGS sequence"/>
</dbReference>
<comment type="similarity">
    <text evidence="3 11 12">Belongs to the peptidase S33 family.</text>
</comment>
<dbReference type="Pfam" id="PF00561">
    <property type="entry name" value="Abhydrolase_1"/>
    <property type="match status" value="1"/>
</dbReference>
<sequence>MTVDDVLYPPLEPYRSGRLAVDAVHTLYWEACGNPAGIPVIFLHGGPGAGISPKSRRFFNPAHYHIILFDQRGSGQSTPLGETEANTTPLLIEDIERLRALMGIEQWLVFGGSWGSTLSLAYAQAHPERCLGLVLRGIWLVSDEEIDWWLYGLRQFFPREWEAFAGHVNPEERQDLLGAYRRRMASPDRAVAVAAAQAWSRYEGSCLELIPQASTVDAFGSEAVALGVGRLEAHYFAHKAFLRPQQLLEDVPRIAHLPGFIVHGRYDVICPVRYAHALHDAWPGSVLQVVPDAGHSSYEVGIAKRLVAACDAYAASGNFSAMR</sequence>
<reference evidence="14 15" key="1">
    <citation type="submission" date="2021-04" db="EMBL/GenBank/DDBJ databases">
        <title>The genome sequence of type strain Ideonella paludis KCTC 32238.</title>
        <authorList>
            <person name="Liu Y."/>
        </authorList>
    </citation>
    <scope>NUCLEOTIDE SEQUENCE [LARGE SCALE GENOMIC DNA]</scope>
    <source>
        <strain evidence="14 15">KCTC 32238</strain>
    </source>
</reference>
<evidence type="ECO:0000256" key="6">
    <source>
        <dbReference type="ARBA" id="ARBA00022438"/>
    </source>
</evidence>
<name>A0ABS5DU46_9BURK</name>
<dbReference type="EC" id="3.4.11.5" evidence="4 11"/>
<keyword evidence="8 11" id="KW-0645">Protease</keyword>
<comment type="caution">
    <text evidence="14">The sequence shown here is derived from an EMBL/GenBank/DDBJ whole genome shotgun (WGS) entry which is preliminary data.</text>
</comment>
<evidence type="ECO:0000256" key="3">
    <source>
        <dbReference type="ARBA" id="ARBA00010088"/>
    </source>
</evidence>
<dbReference type="PRINTS" id="PR00793">
    <property type="entry name" value="PROAMNOPTASE"/>
</dbReference>
<evidence type="ECO:0000256" key="7">
    <source>
        <dbReference type="ARBA" id="ARBA00022490"/>
    </source>
</evidence>
<comment type="subcellular location">
    <subcellularLocation>
        <location evidence="2 11">Cytoplasm</location>
    </subcellularLocation>
</comment>
<gene>
    <name evidence="14" type="primary">pip</name>
    <name evidence="14" type="ORF">KAK11_04930</name>
</gene>
<proteinExistence type="inferred from homology"/>
<evidence type="ECO:0000256" key="5">
    <source>
        <dbReference type="ARBA" id="ARBA00021843"/>
    </source>
</evidence>
<protein>
    <recommendedName>
        <fullName evidence="5 11">Proline iminopeptidase</fullName>
        <shortName evidence="11">PIP</shortName>
        <ecNumber evidence="4 11">3.4.11.5</ecNumber>
    </recommendedName>
    <alternativeName>
        <fullName evidence="10 11">Prolyl aminopeptidase</fullName>
    </alternativeName>
</protein>
<keyword evidence="7 11" id="KW-0963">Cytoplasm</keyword>
<accession>A0ABS5DU46</accession>
<evidence type="ECO:0000313" key="14">
    <source>
        <dbReference type="EMBL" id="MBQ0934668.1"/>
    </source>
</evidence>
<dbReference type="SUPFAM" id="SSF53474">
    <property type="entry name" value="alpha/beta-Hydrolases"/>
    <property type="match status" value="1"/>
</dbReference>
<dbReference type="PANTHER" id="PTHR43722">
    <property type="entry name" value="PROLINE IMINOPEPTIDASE"/>
    <property type="match status" value="1"/>
</dbReference>
<evidence type="ECO:0000256" key="11">
    <source>
        <dbReference type="PIRNR" id="PIRNR006431"/>
    </source>
</evidence>